<feature type="compositionally biased region" description="Low complexity" evidence="4">
    <location>
        <begin position="19"/>
        <end position="30"/>
    </location>
</feature>
<evidence type="ECO:0000256" key="4">
    <source>
        <dbReference type="SAM" id="MobiDB-lite"/>
    </source>
</evidence>
<organism evidence="6 7">
    <name type="scientific">Oidiodendron maius (strain Zn)</name>
    <dbReference type="NCBI Taxonomy" id="913774"/>
    <lineage>
        <taxon>Eukaryota</taxon>
        <taxon>Fungi</taxon>
        <taxon>Dikarya</taxon>
        <taxon>Ascomycota</taxon>
        <taxon>Pezizomycotina</taxon>
        <taxon>Leotiomycetes</taxon>
        <taxon>Leotiomycetes incertae sedis</taxon>
        <taxon>Myxotrichaceae</taxon>
        <taxon>Oidiodendron</taxon>
    </lineage>
</organism>
<feature type="compositionally biased region" description="Polar residues" evidence="4">
    <location>
        <begin position="305"/>
        <end position="314"/>
    </location>
</feature>
<evidence type="ECO:0000313" key="6">
    <source>
        <dbReference type="EMBL" id="KIN03594.1"/>
    </source>
</evidence>
<dbReference type="Pfam" id="PF07989">
    <property type="entry name" value="Cnn_1N"/>
    <property type="match status" value="1"/>
</dbReference>
<dbReference type="InterPro" id="IPR012943">
    <property type="entry name" value="Cnn_1N"/>
</dbReference>
<dbReference type="EMBL" id="KN832873">
    <property type="protein sequence ID" value="KIN03594.1"/>
    <property type="molecule type" value="Genomic_DNA"/>
</dbReference>
<feature type="compositionally biased region" description="Polar residues" evidence="4">
    <location>
        <begin position="421"/>
        <end position="440"/>
    </location>
</feature>
<feature type="region of interest" description="Disordered" evidence="4">
    <location>
        <begin position="228"/>
        <end position="254"/>
    </location>
</feature>
<reference evidence="6 7" key="1">
    <citation type="submission" date="2014-04" db="EMBL/GenBank/DDBJ databases">
        <authorList>
            <consortium name="DOE Joint Genome Institute"/>
            <person name="Kuo A."/>
            <person name="Martino E."/>
            <person name="Perotto S."/>
            <person name="Kohler A."/>
            <person name="Nagy L.G."/>
            <person name="Floudas D."/>
            <person name="Copeland A."/>
            <person name="Barry K.W."/>
            <person name="Cichocki N."/>
            <person name="Veneault-Fourrey C."/>
            <person name="LaButti K."/>
            <person name="Lindquist E.A."/>
            <person name="Lipzen A."/>
            <person name="Lundell T."/>
            <person name="Morin E."/>
            <person name="Murat C."/>
            <person name="Sun H."/>
            <person name="Tunlid A."/>
            <person name="Henrissat B."/>
            <person name="Grigoriev I.V."/>
            <person name="Hibbett D.S."/>
            <person name="Martin F."/>
            <person name="Nordberg H.P."/>
            <person name="Cantor M.N."/>
            <person name="Hua S.X."/>
        </authorList>
    </citation>
    <scope>NUCLEOTIDE SEQUENCE [LARGE SCALE GENOMIC DNA]</scope>
    <source>
        <strain evidence="6 7">Zn</strain>
    </source>
</reference>
<feature type="region of interest" description="Disordered" evidence="4">
    <location>
        <begin position="527"/>
        <end position="730"/>
    </location>
</feature>
<comment type="subcellular location">
    <subcellularLocation>
        <location evidence="1">Cytoplasm</location>
    </subcellularLocation>
</comment>
<dbReference type="InParanoid" id="A0A0C3CX78"/>
<feature type="domain" description="Centrosomin N-terminal motif 1" evidence="5">
    <location>
        <begin position="79"/>
        <end position="148"/>
    </location>
</feature>
<evidence type="ECO:0000259" key="5">
    <source>
        <dbReference type="Pfam" id="PF07989"/>
    </source>
</evidence>
<reference evidence="7" key="2">
    <citation type="submission" date="2015-01" db="EMBL/GenBank/DDBJ databases">
        <title>Evolutionary Origins and Diversification of the Mycorrhizal Mutualists.</title>
        <authorList>
            <consortium name="DOE Joint Genome Institute"/>
            <consortium name="Mycorrhizal Genomics Consortium"/>
            <person name="Kohler A."/>
            <person name="Kuo A."/>
            <person name="Nagy L.G."/>
            <person name="Floudas D."/>
            <person name="Copeland A."/>
            <person name="Barry K.W."/>
            <person name="Cichocki N."/>
            <person name="Veneault-Fourrey C."/>
            <person name="LaButti K."/>
            <person name="Lindquist E.A."/>
            <person name="Lipzen A."/>
            <person name="Lundell T."/>
            <person name="Morin E."/>
            <person name="Murat C."/>
            <person name="Riley R."/>
            <person name="Ohm R."/>
            <person name="Sun H."/>
            <person name="Tunlid A."/>
            <person name="Henrissat B."/>
            <person name="Grigoriev I.V."/>
            <person name="Hibbett D.S."/>
            <person name="Martin F."/>
        </authorList>
    </citation>
    <scope>NUCLEOTIDE SEQUENCE [LARGE SCALE GENOMIC DNA]</scope>
    <source>
        <strain evidence="7">Zn</strain>
    </source>
</reference>
<dbReference type="HOGENOM" id="CLU_359831_0_0_1"/>
<dbReference type="Proteomes" id="UP000054321">
    <property type="component" value="Unassembled WGS sequence"/>
</dbReference>
<feature type="compositionally biased region" description="Basic and acidic residues" evidence="4">
    <location>
        <begin position="629"/>
        <end position="647"/>
    </location>
</feature>
<proteinExistence type="predicted"/>
<feature type="compositionally biased region" description="Polar residues" evidence="4">
    <location>
        <begin position="549"/>
        <end position="559"/>
    </location>
</feature>
<dbReference type="OrthoDB" id="10251744at2759"/>
<keyword evidence="2" id="KW-0963">Cytoplasm</keyword>
<feature type="region of interest" description="Disordered" evidence="4">
    <location>
        <begin position="1"/>
        <end position="82"/>
    </location>
</feature>
<feature type="compositionally biased region" description="Polar residues" evidence="4">
    <location>
        <begin position="380"/>
        <end position="396"/>
    </location>
</feature>
<feature type="compositionally biased region" description="Polar residues" evidence="4">
    <location>
        <begin position="350"/>
        <end position="361"/>
    </location>
</feature>
<feature type="region of interest" description="Disordered" evidence="4">
    <location>
        <begin position="421"/>
        <end position="464"/>
    </location>
</feature>
<accession>A0A0C3CX78</accession>
<feature type="region of interest" description="Disordered" evidence="4">
    <location>
        <begin position="377"/>
        <end position="396"/>
    </location>
</feature>
<gene>
    <name evidence="6" type="ORF">OIDMADRAFT_177727</name>
</gene>
<name>A0A0C3CX78_OIDMZ</name>
<dbReference type="GO" id="GO:0005737">
    <property type="term" value="C:cytoplasm"/>
    <property type="evidence" value="ECO:0007669"/>
    <property type="project" value="UniProtKB-SubCell"/>
</dbReference>
<feature type="compositionally biased region" description="Basic and acidic residues" evidence="4">
    <location>
        <begin position="451"/>
        <end position="460"/>
    </location>
</feature>
<evidence type="ECO:0000256" key="1">
    <source>
        <dbReference type="ARBA" id="ARBA00004496"/>
    </source>
</evidence>
<dbReference type="STRING" id="913774.A0A0C3CX78"/>
<feature type="compositionally biased region" description="Basic and acidic residues" evidence="4">
    <location>
        <begin position="32"/>
        <end position="52"/>
    </location>
</feature>
<protein>
    <recommendedName>
        <fullName evidence="5">Centrosomin N-terminal motif 1 domain-containing protein</fullName>
    </recommendedName>
</protein>
<feature type="region of interest" description="Disordered" evidence="4">
    <location>
        <begin position="344"/>
        <end position="366"/>
    </location>
</feature>
<feature type="region of interest" description="Disordered" evidence="4">
    <location>
        <begin position="275"/>
        <end position="331"/>
    </location>
</feature>
<keyword evidence="7" id="KW-1185">Reference proteome</keyword>
<evidence type="ECO:0000256" key="3">
    <source>
        <dbReference type="SAM" id="Coils"/>
    </source>
</evidence>
<feature type="compositionally biased region" description="Polar residues" evidence="4">
    <location>
        <begin position="612"/>
        <end position="628"/>
    </location>
</feature>
<dbReference type="GO" id="GO:0005815">
    <property type="term" value="C:microtubule organizing center"/>
    <property type="evidence" value="ECO:0007669"/>
    <property type="project" value="InterPro"/>
</dbReference>
<keyword evidence="3" id="KW-0175">Coiled coil</keyword>
<feature type="coiled-coil region" evidence="3">
    <location>
        <begin position="100"/>
        <end position="165"/>
    </location>
</feature>
<dbReference type="CDD" id="cd06503">
    <property type="entry name" value="ATP-synt_Fo_b"/>
    <property type="match status" value="1"/>
</dbReference>
<sequence>MTPSSSNNSSSVNLPRNQSLSRGASGASLLQERLRERKGENLARRGSIDTTERMLPSSPLKGKEERRPSSSGTGKGMGVKQIEEHVSTLTKQNFNLKLELHHRRERQEALEKKLEAAEKRIEEQAELQEVNEQLLAELEKRDQAVEEAVGIIVSLEEKVERLMKEREIVKAFDANHDPGFYGTNHDEPYNVPGPARSEISNAMARMPSFLSEQSESTEALRSLYLPTEHSYTDSTVPKQSEDAPPTEMDSPRLSVLSESSFLSIYGERQLSLDDDVAEADPETQRHKSESVERWVDDRPIPSRPAVQNRSSTIPRRNDSRRGQFPSINHVLESPLQRLEKLKTSMEKSSRLASTTIPQQTNEKPKTKEMLKRVMTDKSSFDQQQMLPPTPDTVGTNTLRHYQNSNDTLDKNRIADGTFLNSSSTIPAPGSTENAFQSTLSIRPRSAGETVTSRREGHGWDTETQEDDISSIASTFATQTSRRPGRPLTPDLFTYTSEDRYGTLGRDMMFNYEPSLPFHTASRYERLRQSSVPVQPRNDDIVRRLPYNPNLHNPPTSFDSTPRPPERRSSLSATGKLRNSFSQPPTTPIGNSPVFPQQENKRKGLAGRLFGRSDTSPAINTSPHQAPKSNDTRRSWIDDRQGNEDESRATPPPIRRSRTGTTPTHRPSSAGVGASNFALRRQQYAFDTDGANDINDEKTQTPTRNVADSESEHKTGRNWLGFGKAGGLRRT</sequence>
<dbReference type="AlphaFoldDB" id="A0A0C3CX78"/>
<feature type="compositionally biased region" description="Polar residues" evidence="4">
    <location>
        <begin position="569"/>
        <end position="597"/>
    </location>
</feature>
<feature type="compositionally biased region" description="Low complexity" evidence="4">
    <location>
        <begin position="1"/>
        <end position="11"/>
    </location>
</feature>
<feature type="compositionally biased region" description="Basic and acidic residues" evidence="4">
    <location>
        <begin position="282"/>
        <end position="300"/>
    </location>
</feature>
<evidence type="ECO:0000313" key="7">
    <source>
        <dbReference type="Proteomes" id="UP000054321"/>
    </source>
</evidence>
<evidence type="ECO:0000256" key="2">
    <source>
        <dbReference type="ARBA" id="ARBA00022490"/>
    </source>
</evidence>